<dbReference type="PROSITE" id="PS51186">
    <property type="entry name" value="GNAT"/>
    <property type="match status" value="1"/>
</dbReference>
<keyword evidence="1" id="KW-0678">Repressor</keyword>
<evidence type="ECO:0000256" key="3">
    <source>
        <dbReference type="ARBA" id="ARBA00022679"/>
    </source>
</evidence>
<dbReference type="Proteomes" id="UP000494116">
    <property type="component" value="Unassembled WGS sequence"/>
</dbReference>
<evidence type="ECO:0000256" key="4">
    <source>
        <dbReference type="ARBA" id="ARBA00023315"/>
    </source>
</evidence>
<name>A0ABM8KT51_9BURK</name>
<sequence length="168" mass="18549">MRSLTVPFSKSIDRKDFRCGKPELDKYFIEQLGQDEARDAARAHLLMRDDSVAGFFTISAGAVELTRLPEKVLKKVARYAQVPAAVIGRLAVDLKYKGQGIGGQLLIEALTMIVSGPLAVTVVLVDAKDEEAAAFYRKYGFAALQDVDPLKLFMTAKDVRKALEELEE</sequence>
<evidence type="ECO:0000313" key="8">
    <source>
        <dbReference type="Proteomes" id="UP000494116"/>
    </source>
</evidence>
<reference evidence="7 8" key="1">
    <citation type="submission" date="2020-04" db="EMBL/GenBank/DDBJ databases">
        <authorList>
            <person name="De Canck E."/>
        </authorList>
    </citation>
    <scope>NUCLEOTIDE SEQUENCE [LARGE SCALE GENOMIC DNA]</scope>
    <source>
        <strain evidence="7 8">LMG 1873</strain>
    </source>
</reference>
<proteinExistence type="predicted"/>
<dbReference type="RefSeq" id="WP_026382169.1">
    <property type="nucleotide sequence ID" value="NZ_CADIJS010000001.1"/>
</dbReference>
<dbReference type="InterPro" id="IPR016181">
    <property type="entry name" value="Acyl_CoA_acyltransferase"/>
</dbReference>
<dbReference type="PANTHER" id="PTHR36449">
    <property type="entry name" value="ACETYLTRANSFERASE-RELATED"/>
    <property type="match status" value="1"/>
</dbReference>
<keyword evidence="4" id="KW-0012">Acyltransferase</keyword>
<dbReference type="EMBL" id="CADIJS010000001">
    <property type="protein sequence ID" value="CAB3670781.1"/>
    <property type="molecule type" value="Genomic_DNA"/>
</dbReference>
<accession>A0ABM8KT51</accession>
<organism evidence="7 8">
    <name type="scientific">Achromobacter piechaudii</name>
    <dbReference type="NCBI Taxonomy" id="72556"/>
    <lineage>
        <taxon>Bacteria</taxon>
        <taxon>Pseudomonadati</taxon>
        <taxon>Pseudomonadota</taxon>
        <taxon>Betaproteobacteria</taxon>
        <taxon>Burkholderiales</taxon>
        <taxon>Alcaligenaceae</taxon>
        <taxon>Achromobacter</taxon>
    </lineage>
</organism>
<evidence type="ECO:0000256" key="5">
    <source>
        <dbReference type="ARBA" id="ARBA00049880"/>
    </source>
</evidence>
<dbReference type="PANTHER" id="PTHR36449:SF1">
    <property type="entry name" value="ACETYLTRANSFERASE"/>
    <property type="match status" value="1"/>
</dbReference>
<feature type="domain" description="N-acetyltransferase" evidence="6">
    <location>
        <begin position="1"/>
        <end position="159"/>
    </location>
</feature>
<dbReference type="Gene3D" id="3.40.630.30">
    <property type="match status" value="1"/>
</dbReference>
<gene>
    <name evidence="7" type="ORF">LMG1873_01103</name>
</gene>
<comment type="catalytic activity">
    <reaction evidence="5">
        <text>glycyl-tRNA(Gly) + acetyl-CoA = N-acetylglycyl-tRNA(Gly) + CoA + H(+)</text>
        <dbReference type="Rhea" id="RHEA:81867"/>
        <dbReference type="Rhea" id="RHEA-COMP:9683"/>
        <dbReference type="Rhea" id="RHEA-COMP:19766"/>
        <dbReference type="ChEBI" id="CHEBI:15378"/>
        <dbReference type="ChEBI" id="CHEBI:57287"/>
        <dbReference type="ChEBI" id="CHEBI:57288"/>
        <dbReference type="ChEBI" id="CHEBI:78522"/>
        <dbReference type="ChEBI" id="CHEBI:232036"/>
    </reaction>
</comment>
<evidence type="ECO:0000256" key="2">
    <source>
        <dbReference type="ARBA" id="ARBA00022649"/>
    </source>
</evidence>
<keyword evidence="8" id="KW-1185">Reference proteome</keyword>
<comment type="caution">
    <text evidence="7">The sequence shown here is derived from an EMBL/GenBank/DDBJ whole genome shotgun (WGS) entry which is preliminary data.</text>
</comment>
<keyword evidence="2" id="KW-1277">Toxin-antitoxin system</keyword>
<protein>
    <recommendedName>
        <fullName evidence="6">N-acetyltransferase domain-containing protein</fullName>
    </recommendedName>
</protein>
<dbReference type="InterPro" id="IPR000182">
    <property type="entry name" value="GNAT_dom"/>
</dbReference>
<evidence type="ECO:0000256" key="1">
    <source>
        <dbReference type="ARBA" id="ARBA00022491"/>
    </source>
</evidence>
<dbReference type="SUPFAM" id="SSF55729">
    <property type="entry name" value="Acyl-CoA N-acyltransferases (Nat)"/>
    <property type="match status" value="1"/>
</dbReference>
<keyword evidence="3" id="KW-0808">Transferase</keyword>
<dbReference type="Pfam" id="PF13508">
    <property type="entry name" value="Acetyltransf_7"/>
    <property type="match status" value="1"/>
</dbReference>
<evidence type="ECO:0000259" key="6">
    <source>
        <dbReference type="PROSITE" id="PS51186"/>
    </source>
</evidence>
<evidence type="ECO:0000313" key="7">
    <source>
        <dbReference type="EMBL" id="CAB3670781.1"/>
    </source>
</evidence>